<evidence type="ECO:0000313" key="8">
    <source>
        <dbReference type="Proteomes" id="UP000604481"/>
    </source>
</evidence>
<feature type="transmembrane region" description="Helical" evidence="5">
    <location>
        <begin position="6"/>
        <end position="26"/>
    </location>
</feature>
<organism evidence="7 8">
    <name type="scientific">Chitinilyticum piscinae</name>
    <dbReference type="NCBI Taxonomy" id="2866724"/>
    <lineage>
        <taxon>Bacteria</taxon>
        <taxon>Pseudomonadati</taxon>
        <taxon>Pseudomonadota</taxon>
        <taxon>Betaproteobacteria</taxon>
        <taxon>Neisseriales</taxon>
        <taxon>Chitinibacteraceae</taxon>
        <taxon>Chitinilyticum</taxon>
    </lineage>
</organism>
<keyword evidence="8" id="KW-1185">Reference proteome</keyword>
<dbReference type="SUPFAM" id="SSF50182">
    <property type="entry name" value="Sm-like ribonucleoproteins"/>
    <property type="match status" value="1"/>
</dbReference>
<evidence type="ECO:0000259" key="6">
    <source>
        <dbReference type="PROSITE" id="PS50042"/>
    </source>
</evidence>
<dbReference type="Pfam" id="PF00924">
    <property type="entry name" value="MS_channel_2nd"/>
    <property type="match status" value="1"/>
</dbReference>
<dbReference type="InterPro" id="IPR006685">
    <property type="entry name" value="MscS_channel_2nd"/>
</dbReference>
<dbReference type="Gene3D" id="1.10.287.1260">
    <property type="match status" value="1"/>
</dbReference>
<dbReference type="SMART" id="SM00100">
    <property type="entry name" value="cNMP"/>
    <property type="match status" value="1"/>
</dbReference>
<dbReference type="Gene3D" id="2.30.30.60">
    <property type="match status" value="1"/>
</dbReference>
<evidence type="ECO:0000256" key="3">
    <source>
        <dbReference type="ARBA" id="ARBA00022989"/>
    </source>
</evidence>
<dbReference type="PANTHER" id="PTHR30566:SF25">
    <property type="entry name" value="INNER MEMBRANE PROTEIN"/>
    <property type="match status" value="1"/>
</dbReference>
<dbReference type="InterPro" id="IPR000595">
    <property type="entry name" value="cNMP-bd_dom"/>
</dbReference>
<keyword evidence="2 5" id="KW-0812">Transmembrane</keyword>
<name>A0A8J7FZP0_9NEIS</name>
<feature type="transmembrane region" description="Helical" evidence="5">
    <location>
        <begin position="103"/>
        <end position="122"/>
    </location>
</feature>
<dbReference type="GO" id="GO:0016020">
    <property type="term" value="C:membrane"/>
    <property type="evidence" value="ECO:0007669"/>
    <property type="project" value="UniProtKB-SubCell"/>
</dbReference>
<dbReference type="RefSeq" id="WP_194115822.1">
    <property type="nucleotide sequence ID" value="NZ_JADFUA010000004.1"/>
</dbReference>
<dbReference type="CDD" id="cd00038">
    <property type="entry name" value="CAP_ED"/>
    <property type="match status" value="1"/>
</dbReference>
<dbReference type="EMBL" id="JADFUA010000004">
    <property type="protein sequence ID" value="MBE9609290.1"/>
    <property type="molecule type" value="Genomic_DNA"/>
</dbReference>
<dbReference type="InterPro" id="IPR014710">
    <property type="entry name" value="RmlC-like_jellyroll"/>
</dbReference>
<gene>
    <name evidence="7" type="ORF">INR99_08005</name>
</gene>
<protein>
    <submittedName>
        <fullName evidence="7">Mechanosensitive ion channel</fullName>
    </submittedName>
</protein>
<keyword evidence="3 5" id="KW-1133">Transmembrane helix</keyword>
<sequence>MWLSPFLIHPWPSLLGSGIMLFGILWWRDPQERGSLRLTLLLAGAGLAAYGSSNLWLEHGLGKAGALIPELLRLLLGMLYLRLIGLVLFRVLLPLLHYRPLRIAEDMALLAAYAVWLMLRLREAGLDLSQLVTTSAVMTAVLAFSMQDTLGNILSGIALQADQSLRLGQWVKAGEFSGRVSQIGWRSTQLETRSGETVVIPNGWLMKNAFVVLGRQVGEQSAWRRNIALELDAALAPARIIAVTEQALADTSIEGVASEPPPSTVLMGSQEGVAHYVVRYWLTRFQADDLTDSHVRAHLLAALGRQGIAPLARRQFELLNRQPDAQAQLSPTELHNRCAALQRIELFASLSEQERIQLAEELLYAPFEKGDVITRQGAVAHWLYILTFGTVEIWLDYGHPQARMLGTLGEGEIFGEMGMMTGAPRMATVVAASYVECYRLDRKGFQAILAARPELAESISQVLSHRQQANANHTAAASANAVSAHGELLARIRHFFGLD</sequence>
<evidence type="ECO:0000313" key="7">
    <source>
        <dbReference type="EMBL" id="MBE9609290.1"/>
    </source>
</evidence>
<dbReference type="Pfam" id="PF00027">
    <property type="entry name" value="cNMP_binding"/>
    <property type="match status" value="1"/>
</dbReference>
<dbReference type="PROSITE" id="PS50042">
    <property type="entry name" value="CNMP_BINDING_3"/>
    <property type="match status" value="1"/>
</dbReference>
<dbReference type="InterPro" id="IPR018490">
    <property type="entry name" value="cNMP-bd_dom_sf"/>
</dbReference>
<dbReference type="SUPFAM" id="SSF51206">
    <property type="entry name" value="cAMP-binding domain-like"/>
    <property type="match status" value="1"/>
</dbReference>
<comment type="caution">
    <text evidence="7">The sequence shown here is derived from an EMBL/GenBank/DDBJ whole genome shotgun (WGS) entry which is preliminary data.</text>
</comment>
<dbReference type="Proteomes" id="UP000604481">
    <property type="component" value="Unassembled WGS sequence"/>
</dbReference>
<feature type="transmembrane region" description="Helical" evidence="5">
    <location>
        <begin position="38"/>
        <end position="57"/>
    </location>
</feature>
<dbReference type="Gene3D" id="2.60.120.10">
    <property type="entry name" value="Jelly Rolls"/>
    <property type="match status" value="1"/>
</dbReference>
<dbReference type="InterPro" id="IPR010920">
    <property type="entry name" value="LSM_dom_sf"/>
</dbReference>
<accession>A0A8J7FZP0</accession>
<dbReference type="GO" id="GO:0008381">
    <property type="term" value="F:mechanosensitive monoatomic ion channel activity"/>
    <property type="evidence" value="ECO:0007669"/>
    <property type="project" value="UniProtKB-ARBA"/>
</dbReference>
<dbReference type="PANTHER" id="PTHR30566">
    <property type="entry name" value="YNAI-RELATED MECHANOSENSITIVE ION CHANNEL"/>
    <property type="match status" value="1"/>
</dbReference>
<dbReference type="InterPro" id="IPR023408">
    <property type="entry name" value="MscS_beta-dom_sf"/>
</dbReference>
<evidence type="ECO:0000256" key="4">
    <source>
        <dbReference type="ARBA" id="ARBA00023136"/>
    </source>
</evidence>
<evidence type="ECO:0000256" key="2">
    <source>
        <dbReference type="ARBA" id="ARBA00022692"/>
    </source>
</evidence>
<feature type="transmembrane region" description="Helical" evidence="5">
    <location>
        <begin position="77"/>
        <end position="96"/>
    </location>
</feature>
<keyword evidence="4 5" id="KW-0472">Membrane</keyword>
<evidence type="ECO:0000256" key="1">
    <source>
        <dbReference type="ARBA" id="ARBA00004370"/>
    </source>
</evidence>
<reference evidence="7 8" key="1">
    <citation type="submission" date="2020-10" db="EMBL/GenBank/DDBJ databases">
        <title>The genome sequence of Chitinilyticum litopenaei 4Y14.</title>
        <authorList>
            <person name="Liu Y."/>
        </authorList>
    </citation>
    <scope>NUCLEOTIDE SEQUENCE [LARGE SCALE GENOMIC DNA]</scope>
    <source>
        <strain evidence="7 8">4Y14</strain>
    </source>
</reference>
<feature type="domain" description="Cyclic nucleotide-binding" evidence="6">
    <location>
        <begin position="346"/>
        <end position="466"/>
    </location>
</feature>
<evidence type="ECO:0000256" key="5">
    <source>
        <dbReference type="SAM" id="Phobius"/>
    </source>
</evidence>
<proteinExistence type="predicted"/>
<dbReference type="AlphaFoldDB" id="A0A8J7FZP0"/>
<comment type="subcellular location">
    <subcellularLocation>
        <location evidence="1">Membrane</location>
    </subcellularLocation>
</comment>